<evidence type="ECO:0000313" key="1">
    <source>
        <dbReference type="EMBL" id="CAG8441515.1"/>
    </source>
</evidence>
<reference evidence="1" key="1">
    <citation type="submission" date="2021-06" db="EMBL/GenBank/DDBJ databases">
        <authorList>
            <person name="Kallberg Y."/>
            <person name="Tangrot J."/>
            <person name="Rosling A."/>
        </authorList>
    </citation>
    <scope>NUCLEOTIDE SEQUENCE</scope>
    <source>
        <strain evidence="1">AU212A</strain>
    </source>
</reference>
<sequence>MQNSKITIQNHFQVDKDEKDIDLLTNFKGSKIESCKTALKQILSSVNRLDQNIFKILKSLQKWKTLIAKTDQHKITVNFIKFSEDLSSELHKASLFINDIIQIYKIISNNTFKADDLIELMEMLLNESNKRICSSEGLEDDLDSIIKMFNNSYNSNMINYYDENRSIKITNNNENETIEEIYKEIKEIKHQSKLIIDFWNSHNCLIECSARSLQHHMKNSTGVLRISKVDYEELIDLWANVENKYMTDYTRINEAIVKVTEIYNTGDAISEVDSTLAKSDDLDPTPDNIIAGALFVMTIIYSFYCEIKRCSQIWGYKNLR</sequence>
<gene>
    <name evidence="1" type="ORF">SCALOS_LOCUS659</name>
</gene>
<accession>A0ACA9JY15</accession>
<dbReference type="EMBL" id="CAJVPM010000321">
    <property type="protein sequence ID" value="CAG8441515.1"/>
    <property type="molecule type" value="Genomic_DNA"/>
</dbReference>
<protein>
    <submittedName>
        <fullName evidence="1">11021_t:CDS:1</fullName>
    </submittedName>
</protein>
<evidence type="ECO:0000313" key="2">
    <source>
        <dbReference type="Proteomes" id="UP000789860"/>
    </source>
</evidence>
<name>A0ACA9JY15_9GLOM</name>
<dbReference type="Proteomes" id="UP000789860">
    <property type="component" value="Unassembled WGS sequence"/>
</dbReference>
<organism evidence="1 2">
    <name type="scientific">Scutellospora calospora</name>
    <dbReference type="NCBI Taxonomy" id="85575"/>
    <lineage>
        <taxon>Eukaryota</taxon>
        <taxon>Fungi</taxon>
        <taxon>Fungi incertae sedis</taxon>
        <taxon>Mucoromycota</taxon>
        <taxon>Glomeromycotina</taxon>
        <taxon>Glomeromycetes</taxon>
        <taxon>Diversisporales</taxon>
        <taxon>Gigasporaceae</taxon>
        <taxon>Scutellospora</taxon>
    </lineage>
</organism>
<keyword evidence="2" id="KW-1185">Reference proteome</keyword>
<proteinExistence type="predicted"/>
<comment type="caution">
    <text evidence="1">The sequence shown here is derived from an EMBL/GenBank/DDBJ whole genome shotgun (WGS) entry which is preliminary data.</text>
</comment>